<dbReference type="PANTHER" id="PTHR28136:SF1">
    <property type="entry name" value="NUCLEUS EXPORT PROTEIN BRL1"/>
    <property type="match status" value="1"/>
</dbReference>
<dbReference type="InterPro" id="IPR018767">
    <property type="entry name" value="Brl1/Brr6_dom"/>
</dbReference>
<organism evidence="4 5">
    <name type="scientific">Lachancea dasiensis</name>
    <dbReference type="NCBI Taxonomy" id="1072105"/>
    <lineage>
        <taxon>Eukaryota</taxon>
        <taxon>Fungi</taxon>
        <taxon>Dikarya</taxon>
        <taxon>Ascomycota</taxon>
        <taxon>Saccharomycotina</taxon>
        <taxon>Saccharomycetes</taxon>
        <taxon>Saccharomycetales</taxon>
        <taxon>Saccharomycetaceae</taxon>
        <taxon>Lachancea</taxon>
    </lineage>
</organism>
<reference evidence="5" key="1">
    <citation type="submission" date="2016-03" db="EMBL/GenBank/DDBJ databases">
        <authorList>
            <person name="Devillers H."/>
        </authorList>
    </citation>
    <scope>NUCLEOTIDE SEQUENCE [LARGE SCALE GENOMIC DNA]</scope>
</reference>
<dbReference type="AlphaFoldDB" id="A0A1G4JD05"/>
<sequence>MDEFSKLSIVDNGSVVREEDLDAILELKIADNGADPLDGKKRQISQKLIEKLMPHVPSSPSPLRQSVFIDDSYDEMEVDSFEEEGDLQKQALDDDLLVESDCDENNPKTSTTNSRTVIKALLSPTSLGVAAATKLDALPDPTSVSGGPSVANSSISEPQPHHTAEKVASTGFDLSPQSLDELRQRAQHQPIQISINNNHFYYPPTELHQSESRNHSFAQNDYYQLPNPWSSNSRPASRGTYNLASYLQIFLNGMTVLVLFSFVLIFMRSLKTDIRSAWQYAKLELDQESARCQVQYTLNHCDRSTRVEAMETQCDLWESCMARNNDLFFRARTAISAKLIGDVVNAFVEPLGWKTLGVILSGLAIWCFSSNFILGFARAKSYYGDHLSHSLMRRDQLNDKAGINRPHRSDEDLLE</sequence>
<dbReference type="Pfam" id="PF10104">
    <property type="entry name" value="Brr6_like_C_C"/>
    <property type="match status" value="1"/>
</dbReference>
<dbReference type="PANTHER" id="PTHR28136">
    <property type="entry name" value="NUCLEUS EXPORT PROTEIN BRR6"/>
    <property type="match status" value="1"/>
</dbReference>
<gene>
    <name evidence="4" type="ORF">LADA_0E06964G</name>
</gene>
<dbReference type="InterPro" id="IPR040202">
    <property type="entry name" value="Brl1/Brr6"/>
</dbReference>
<keyword evidence="5" id="KW-1185">Reference proteome</keyword>
<proteinExistence type="predicted"/>
<dbReference type="GO" id="GO:0005783">
    <property type="term" value="C:endoplasmic reticulum"/>
    <property type="evidence" value="ECO:0007669"/>
    <property type="project" value="EnsemblFungi"/>
</dbReference>
<keyword evidence="2" id="KW-1133">Transmembrane helix</keyword>
<protein>
    <submittedName>
        <fullName evidence="4">LADA_0E06964g1_1</fullName>
    </submittedName>
</protein>
<dbReference type="GO" id="GO:0006998">
    <property type="term" value="P:nuclear envelope organization"/>
    <property type="evidence" value="ECO:0007669"/>
    <property type="project" value="EnsemblFungi"/>
</dbReference>
<evidence type="ECO:0000313" key="5">
    <source>
        <dbReference type="Proteomes" id="UP000190274"/>
    </source>
</evidence>
<dbReference type="Proteomes" id="UP000190274">
    <property type="component" value="Chromosome E"/>
</dbReference>
<accession>A0A1G4JD05</accession>
<dbReference type="GO" id="GO:0031965">
    <property type="term" value="C:nuclear membrane"/>
    <property type="evidence" value="ECO:0007669"/>
    <property type="project" value="InterPro"/>
</dbReference>
<feature type="region of interest" description="Disordered" evidence="1">
    <location>
        <begin position="137"/>
        <end position="166"/>
    </location>
</feature>
<evidence type="ECO:0000256" key="2">
    <source>
        <dbReference type="SAM" id="Phobius"/>
    </source>
</evidence>
<feature type="transmembrane region" description="Helical" evidence="2">
    <location>
        <begin position="243"/>
        <end position="266"/>
    </location>
</feature>
<feature type="domain" description="Brl1/Brr6" evidence="3">
    <location>
        <begin position="243"/>
        <end position="378"/>
    </location>
</feature>
<feature type="compositionally biased region" description="Polar residues" evidence="1">
    <location>
        <begin position="142"/>
        <end position="157"/>
    </location>
</feature>
<dbReference type="SMART" id="SM01042">
    <property type="entry name" value="Brr6_like_C_C"/>
    <property type="match status" value="1"/>
</dbReference>
<keyword evidence="2" id="KW-0812">Transmembrane</keyword>
<name>A0A1G4JD05_9SACH</name>
<evidence type="ECO:0000256" key="1">
    <source>
        <dbReference type="SAM" id="MobiDB-lite"/>
    </source>
</evidence>
<keyword evidence="2" id="KW-0472">Membrane</keyword>
<evidence type="ECO:0000313" key="4">
    <source>
        <dbReference type="EMBL" id="SCU87909.1"/>
    </source>
</evidence>
<dbReference type="GO" id="GO:0055088">
    <property type="term" value="P:lipid homeostasis"/>
    <property type="evidence" value="ECO:0007669"/>
    <property type="project" value="EnsemblFungi"/>
</dbReference>
<dbReference type="EMBL" id="LT598455">
    <property type="protein sequence ID" value="SCU87909.1"/>
    <property type="molecule type" value="Genomic_DNA"/>
</dbReference>
<evidence type="ECO:0000259" key="3">
    <source>
        <dbReference type="SMART" id="SM01042"/>
    </source>
</evidence>
<dbReference type="OrthoDB" id="5961at2759"/>